<evidence type="ECO:0000313" key="9">
    <source>
        <dbReference type="EMBL" id="PVZ99614.1"/>
    </source>
</evidence>
<keyword evidence="10" id="KW-1185">Reference proteome</keyword>
<evidence type="ECO:0000256" key="4">
    <source>
        <dbReference type="ARBA" id="ARBA00022989"/>
    </source>
</evidence>
<evidence type="ECO:0008006" key="11">
    <source>
        <dbReference type="Google" id="ProtNLM"/>
    </source>
</evidence>
<dbReference type="PANTHER" id="PTHR16133">
    <property type="entry name" value="SOLUTE CARRIER FAMILY 39 ZINC TRANSPORTER , MEMBER 9-RELATED"/>
    <property type="match status" value="1"/>
</dbReference>
<name>A0A2U1J3I7_SMIAN</name>
<evidence type="ECO:0000256" key="7">
    <source>
        <dbReference type="SAM" id="MobiDB-lite"/>
    </source>
</evidence>
<evidence type="ECO:0000256" key="1">
    <source>
        <dbReference type="ARBA" id="ARBA00004127"/>
    </source>
</evidence>
<dbReference type="GO" id="GO:0000139">
    <property type="term" value="C:Golgi membrane"/>
    <property type="evidence" value="ECO:0007669"/>
    <property type="project" value="UniProtKB-SubCell"/>
</dbReference>
<evidence type="ECO:0000256" key="2">
    <source>
        <dbReference type="ARBA" id="ARBA00004394"/>
    </source>
</evidence>
<feature type="transmembrane region" description="Helical" evidence="8">
    <location>
        <begin position="189"/>
        <end position="215"/>
    </location>
</feature>
<feature type="region of interest" description="Disordered" evidence="7">
    <location>
        <begin position="69"/>
        <end position="94"/>
    </location>
</feature>
<evidence type="ECO:0000256" key="3">
    <source>
        <dbReference type="ARBA" id="ARBA00022692"/>
    </source>
</evidence>
<dbReference type="GO" id="GO:0046873">
    <property type="term" value="F:metal ion transmembrane transporter activity"/>
    <property type="evidence" value="ECO:0007669"/>
    <property type="project" value="InterPro"/>
</dbReference>
<dbReference type="InterPro" id="IPR045891">
    <property type="entry name" value="ZIP9"/>
</dbReference>
<evidence type="ECO:0000256" key="6">
    <source>
        <dbReference type="ARBA" id="ARBA00023136"/>
    </source>
</evidence>
<keyword evidence="3 8" id="KW-0812">Transmembrane</keyword>
<keyword evidence="5" id="KW-0333">Golgi apparatus</keyword>
<dbReference type="AlphaFoldDB" id="A0A2U1J3I7"/>
<evidence type="ECO:0000256" key="8">
    <source>
        <dbReference type="SAM" id="Phobius"/>
    </source>
</evidence>
<accession>A0A2U1J3I7</accession>
<dbReference type="EMBL" id="MBFU01000417">
    <property type="protein sequence ID" value="PVZ99614.1"/>
    <property type="molecule type" value="Genomic_DNA"/>
</dbReference>
<feature type="transmembrane region" description="Helical" evidence="8">
    <location>
        <begin position="466"/>
        <end position="487"/>
    </location>
</feature>
<keyword evidence="4 8" id="KW-1133">Transmembrane helix</keyword>
<feature type="transmembrane region" description="Helical" evidence="8">
    <location>
        <begin position="301"/>
        <end position="325"/>
    </location>
</feature>
<sequence>MNSFILLLITSLAMFVGSFIFGTIPLCFKLSEAKLIYTSLLGVGLLTGTALGVIIPEGIEAILKNTLESHSHSHTKEPPHHPQNKKRDSTFDSSENETIKKILNQDTITVEKHKHGSGWENFAIGVSLILGHYEESNQSTDVVHFHKNGSTSRNDLLEIENSVDENNIGEPKSKEKSSKLLKEFENVKFLDLPTVFIGIFVHGMADGFALGAALVDSVDKSVGITVFLALILHKAPEAFGLVATLLQSGYDRYRIRKLLVLYSLCAPIGAILTNILLRIIVSLQNTIFNSDKDDSPTKENANTFLTVLSGYILLISGGMLLHVALCHALPEAIEMASSYNKNKKSTNIKHSRTSNDFNEDNEIFELENLKNSRETSESADFKIFNGAQKRGKVGVFEQYPSDSDFVSKSAKNTSSSDLSATFALEKSVSENYTNKKNKDWKQETVEERREMSIEDEKEYGEEKLSFVDLGILVVGLLFPLILTLGHVH</sequence>
<comment type="caution">
    <text evidence="9">The sequence shown here is derived from an EMBL/GenBank/DDBJ whole genome shotgun (WGS) entry which is preliminary data.</text>
</comment>
<feature type="transmembrane region" description="Helical" evidence="8">
    <location>
        <begin position="35"/>
        <end position="55"/>
    </location>
</feature>
<dbReference type="Proteomes" id="UP000245591">
    <property type="component" value="Unassembled WGS sequence"/>
</dbReference>
<dbReference type="GO" id="GO:0006829">
    <property type="term" value="P:zinc ion transport"/>
    <property type="evidence" value="ECO:0007669"/>
    <property type="project" value="InterPro"/>
</dbReference>
<feature type="transmembrane region" description="Helical" evidence="8">
    <location>
        <begin position="258"/>
        <end position="281"/>
    </location>
</feature>
<reference evidence="9 10" key="1">
    <citation type="journal article" date="2018" name="MBio">
        <title>Comparative Genomics Reveals the Core Gene Toolbox for the Fungus-Insect Symbiosis.</title>
        <authorList>
            <person name="Wang Y."/>
            <person name="Stata M."/>
            <person name="Wang W."/>
            <person name="Stajich J.E."/>
            <person name="White M.M."/>
            <person name="Moncalvo J.M."/>
        </authorList>
    </citation>
    <scope>NUCLEOTIDE SEQUENCE [LARGE SCALE GENOMIC DNA]</scope>
    <source>
        <strain evidence="9 10">AUS-126-30</strain>
    </source>
</reference>
<gene>
    <name evidence="9" type="ORF">BB558_004357</name>
</gene>
<evidence type="ECO:0000313" key="10">
    <source>
        <dbReference type="Proteomes" id="UP000245591"/>
    </source>
</evidence>
<dbReference type="Pfam" id="PF02535">
    <property type="entry name" value="Zip"/>
    <property type="match status" value="1"/>
</dbReference>
<dbReference type="InterPro" id="IPR003689">
    <property type="entry name" value="ZIP"/>
</dbReference>
<organism evidence="9 10">
    <name type="scientific">Smittium angustum</name>
    <dbReference type="NCBI Taxonomy" id="133377"/>
    <lineage>
        <taxon>Eukaryota</taxon>
        <taxon>Fungi</taxon>
        <taxon>Fungi incertae sedis</taxon>
        <taxon>Zoopagomycota</taxon>
        <taxon>Kickxellomycotina</taxon>
        <taxon>Harpellomycetes</taxon>
        <taxon>Harpellales</taxon>
        <taxon>Legeriomycetaceae</taxon>
        <taxon>Smittium</taxon>
    </lineage>
</organism>
<comment type="subcellular location">
    <subcellularLocation>
        <location evidence="1">Endomembrane system</location>
        <topology evidence="1">Multi-pass membrane protein</topology>
    </subcellularLocation>
    <subcellularLocation>
        <location evidence="2">Golgi apparatus membrane</location>
    </subcellularLocation>
</comment>
<feature type="compositionally biased region" description="Basic and acidic residues" evidence="7">
    <location>
        <begin position="69"/>
        <end position="90"/>
    </location>
</feature>
<dbReference type="PANTHER" id="PTHR16133:SF0">
    <property type="entry name" value="ZINC_IRON REGULATED TRANSPORTER-RELATED PROTEIN 102B, ISOFORM E"/>
    <property type="match status" value="1"/>
</dbReference>
<evidence type="ECO:0000256" key="5">
    <source>
        <dbReference type="ARBA" id="ARBA00023034"/>
    </source>
</evidence>
<proteinExistence type="predicted"/>
<keyword evidence="6 8" id="KW-0472">Membrane</keyword>
<protein>
    <recommendedName>
        <fullName evidence="11">Zinc/iron permease</fullName>
    </recommendedName>
</protein>
<feature type="transmembrane region" description="Helical" evidence="8">
    <location>
        <begin position="221"/>
        <end position="246"/>
    </location>
</feature>